<feature type="transmembrane region" description="Helical" evidence="9">
    <location>
        <begin position="527"/>
        <end position="548"/>
    </location>
</feature>
<feature type="transmembrane region" description="Helical" evidence="9">
    <location>
        <begin position="1093"/>
        <end position="1112"/>
    </location>
</feature>
<feature type="transmembrane region" description="Helical" evidence="9">
    <location>
        <begin position="414"/>
        <end position="438"/>
    </location>
</feature>
<evidence type="ECO:0000256" key="3">
    <source>
        <dbReference type="ARBA" id="ARBA00022448"/>
    </source>
</evidence>
<dbReference type="InterPro" id="IPR027417">
    <property type="entry name" value="P-loop_NTPase"/>
</dbReference>
<dbReference type="InterPro" id="IPR043926">
    <property type="entry name" value="ABCG_dom"/>
</dbReference>
<evidence type="ECO:0000256" key="9">
    <source>
        <dbReference type="SAM" id="Phobius"/>
    </source>
</evidence>
<sequence>MAPVGSLAPRGHIWTGHESFELQTNEKPDAPVRPSAHFEAGIAFERLKVHGYASEERYQHTLTSRILSSTVAFWDCLRRRGPKPVDILHDFNGLVRPGEMLLVLGRPGSGCSTFLKTMAGDTHGICVSEKSTISYQGISYDLMRRKYPAERIYMAEEDIHFPELTVGETLAFAATTREKDPLKSRKGKNSSTAVARLFALDSAIDTRIGNAMIRGVSGGERKRTSIAEAVLNCSQVQCWDNSTRGLDSLTAVRFVKLLRASTDSLKSTVLMSIYQASEEMYQQFDNVTLLYEGHQIYCGPTSSAAVYFHRLGFERPSRATTADFLTSLTNPAERVARARCEGRVPRSAEDFARCWAQSDEARALKLRIHEFLDKHPVSVEGSLNSQRGSAYTISVHRQVLACAGRGFLRLHNNLAPVIAGIVGNTIIAIITGSVFYNLGETTESLQKRSVLLFFAIMINALTPAFEVLTMWAHRPVVEKHHRYILYRPAAEACASIVCDLPNKIITTVMFNIPIYFMTNLRRTVSAWFIYLLFCFVTVVTMSMFFRMVGSASRTSAQTMAPVAMLILLFITYAGFVVPSVYMVPWLGWFRWLNPIAYAYESLMINEFRGRSFECFATVPTGPAYESYNHTLANVCNAIGAAPGSDNVRGSDYLRLRYGFVHHHLWRNFAILVTLMITFATAHLVAAEYIPAQRSKGDILPFLKGPKRSRKIRDMPKDEEDNRSVRCADILGGEETEKKKGSLGDKEMPSVAFHWQNVNYQLQTGDGTKDILTDMNGWVEPGSLTALMGATGAGKTSLLNALACRTSTGVVTGEIYIGGYQRDASFQSRMGYVQQDDLHLPTSTVREALRYSALLRQPREISQAEKLAYVETVISMLDMEPYAEGIVGIPGKGLNVEQRKRLTIAVELVAKPDLLLFLDEPTSGLDSQTAWSICMLLRRLANNGQAIVCTIHQPSSQLFFTFDRLLLLEKGGKTLYFGDIGRDASILIQYFEKNGASPCPPRRNPAEWVLDVTSQTREVDDQQDKSLCEWSRIWDKSFEKQEVLRHLTKLQSSQPGDAPSKSSQPRTYAAPLSLQLLLTVGRIFQNYWRDPTYIYSKVALCVGVALCTGLSFYMTPQDIQGLQNVVFSIFLLTQLFSTIDQQVIPRLVENRDLFEAQEYRSRTYSWTVFLASNILVELVWQSFSAVLVFVTWYYPTGLWKNGDTSFTAVERGALTFGIIWLFCLFISTLSQAVGIAIKHAETAVQIATLFFYLSLIFCGVLVAPSELPRFWIFMYRVSPLTYFVRGIAVAGLANTRVTCSSAELLHISAPAGQTCEQYLGPYIKYAGGSIQEGGGDQDCRYCPVSETNQFLVANGVQVDQKWQNFGFLCAYVAFNMAATFGIYWVTRIRRGNRL</sequence>
<comment type="subcellular location">
    <subcellularLocation>
        <location evidence="1">Membrane</location>
        <topology evidence="1">Multi-pass membrane protein</topology>
    </subcellularLocation>
</comment>
<feature type="domain" description="ABC transporter" evidence="10">
    <location>
        <begin position="71"/>
        <end position="317"/>
    </location>
</feature>
<protein>
    <submittedName>
        <fullName evidence="11">ABC transporter Cdr4</fullName>
    </submittedName>
</protein>
<organism evidence="11 12">
    <name type="scientific">Trematosphaeria pertusa</name>
    <dbReference type="NCBI Taxonomy" id="390896"/>
    <lineage>
        <taxon>Eukaryota</taxon>
        <taxon>Fungi</taxon>
        <taxon>Dikarya</taxon>
        <taxon>Ascomycota</taxon>
        <taxon>Pezizomycotina</taxon>
        <taxon>Dothideomycetes</taxon>
        <taxon>Pleosporomycetidae</taxon>
        <taxon>Pleosporales</taxon>
        <taxon>Massarineae</taxon>
        <taxon>Trematosphaeriaceae</taxon>
        <taxon>Trematosphaeria</taxon>
    </lineage>
</organism>
<dbReference type="Pfam" id="PF06422">
    <property type="entry name" value="PDR_CDR"/>
    <property type="match status" value="1"/>
</dbReference>
<dbReference type="RefSeq" id="XP_033683069.1">
    <property type="nucleotide sequence ID" value="XM_033834958.1"/>
</dbReference>
<dbReference type="SMART" id="SM00382">
    <property type="entry name" value="AAA"/>
    <property type="match status" value="2"/>
</dbReference>
<keyword evidence="12" id="KW-1185">Reference proteome</keyword>
<dbReference type="InterPro" id="IPR034001">
    <property type="entry name" value="ABCG_PDR_1"/>
</dbReference>
<evidence type="ECO:0000256" key="6">
    <source>
        <dbReference type="ARBA" id="ARBA00022840"/>
    </source>
</evidence>
<feature type="transmembrane region" description="Helical" evidence="9">
    <location>
        <begin position="1364"/>
        <end position="1384"/>
    </location>
</feature>
<keyword evidence="3" id="KW-0813">Transport</keyword>
<dbReference type="InterPro" id="IPR013525">
    <property type="entry name" value="ABC2_TM"/>
</dbReference>
<feature type="transmembrane region" description="Helical" evidence="9">
    <location>
        <begin position="1163"/>
        <end position="1193"/>
    </location>
</feature>
<reference evidence="11" key="1">
    <citation type="journal article" date="2020" name="Stud. Mycol.">
        <title>101 Dothideomycetes genomes: a test case for predicting lifestyles and emergence of pathogens.</title>
        <authorList>
            <person name="Haridas S."/>
            <person name="Albert R."/>
            <person name="Binder M."/>
            <person name="Bloem J."/>
            <person name="Labutti K."/>
            <person name="Salamov A."/>
            <person name="Andreopoulos B."/>
            <person name="Baker S."/>
            <person name="Barry K."/>
            <person name="Bills G."/>
            <person name="Bluhm B."/>
            <person name="Cannon C."/>
            <person name="Castanera R."/>
            <person name="Culley D."/>
            <person name="Daum C."/>
            <person name="Ezra D."/>
            <person name="Gonzalez J."/>
            <person name="Henrissat B."/>
            <person name="Kuo A."/>
            <person name="Liang C."/>
            <person name="Lipzen A."/>
            <person name="Lutzoni F."/>
            <person name="Magnuson J."/>
            <person name="Mondo S."/>
            <person name="Nolan M."/>
            <person name="Ohm R."/>
            <person name="Pangilinan J."/>
            <person name="Park H.-J."/>
            <person name="Ramirez L."/>
            <person name="Alfaro M."/>
            <person name="Sun H."/>
            <person name="Tritt A."/>
            <person name="Yoshinaga Y."/>
            <person name="Zwiers L.-H."/>
            <person name="Turgeon B."/>
            <person name="Goodwin S."/>
            <person name="Spatafora J."/>
            <person name="Crous P."/>
            <person name="Grigoriev I."/>
        </authorList>
    </citation>
    <scope>NUCLEOTIDE SEQUENCE</scope>
    <source>
        <strain evidence="11">CBS 122368</strain>
    </source>
</reference>
<evidence type="ECO:0000313" key="11">
    <source>
        <dbReference type="EMBL" id="KAF2248065.1"/>
    </source>
</evidence>
<feature type="transmembrane region" description="Helical" evidence="9">
    <location>
        <begin position="1213"/>
        <end position="1236"/>
    </location>
</feature>
<evidence type="ECO:0000256" key="5">
    <source>
        <dbReference type="ARBA" id="ARBA00022741"/>
    </source>
</evidence>
<dbReference type="InterPro" id="IPR003593">
    <property type="entry name" value="AAA+_ATPase"/>
</dbReference>
<dbReference type="CDD" id="cd03233">
    <property type="entry name" value="ABCG_PDR_domain1"/>
    <property type="match status" value="1"/>
</dbReference>
<dbReference type="GO" id="GO:0140359">
    <property type="term" value="F:ABC-type transporter activity"/>
    <property type="evidence" value="ECO:0007669"/>
    <property type="project" value="InterPro"/>
</dbReference>
<feature type="transmembrane region" description="Helical" evidence="9">
    <location>
        <begin position="560"/>
        <end position="583"/>
    </location>
</feature>
<dbReference type="Proteomes" id="UP000800094">
    <property type="component" value="Unassembled WGS sequence"/>
</dbReference>
<dbReference type="InterPro" id="IPR010929">
    <property type="entry name" value="PDR_CDR_ABC"/>
</dbReference>
<feature type="domain" description="ABC transporter" evidence="10">
    <location>
        <begin position="752"/>
        <end position="995"/>
    </location>
</feature>
<dbReference type="PROSITE" id="PS50893">
    <property type="entry name" value="ABC_TRANSPORTER_2"/>
    <property type="match status" value="2"/>
</dbReference>
<proteinExistence type="inferred from homology"/>
<dbReference type="GO" id="GO:0016887">
    <property type="term" value="F:ATP hydrolysis activity"/>
    <property type="evidence" value="ECO:0007669"/>
    <property type="project" value="InterPro"/>
</dbReference>
<keyword evidence="5" id="KW-0547">Nucleotide-binding</keyword>
<dbReference type="FunFam" id="3.40.50.300:FF:000054">
    <property type="entry name" value="ABC multidrug transporter atrF"/>
    <property type="match status" value="1"/>
</dbReference>
<accession>A0A6A6IBW6</accession>
<feature type="transmembrane region" description="Helical" evidence="9">
    <location>
        <begin position="1242"/>
        <end position="1262"/>
    </location>
</feature>
<evidence type="ECO:0000313" key="12">
    <source>
        <dbReference type="Proteomes" id="UP000800094"/>
    </source>
</evidence>
<dbReference type="InterPro" id="IPR034003">
    <property type="entry name" value="ABCG_PDR_2"/>
</dbReference>
<gene>
    <name evidence="11" type="ORF">BU26DRAFT_595928</name>
</gene>
<evidence type="ECO:0000259" key="10">
    <source>
        <dbReference type="PROSITE" id="PS50893"/>
    </source>
</evidence>
<keyword evidence="8 9" id="KW-0472">Membrane</keyword>
<dbReference type="EMBL" id="ML987196">
    <property type="protein sequence ID" value="KAF2248065.1"/>
    <property type="molecule type" value="Genomic_DNA"/>
</dbReference>
<evidence type="ECO:0000256" key="4">
    <source>
        <dbReference type="ARBA" id="ARBA00022692"/>
    </source>
</evidence>
<dbReference type="Pfam" id="PF19055">
    <property type="entry name" value="ABC2_membrane_7"/>
    <property type="match status" value="1"/>
</dbReference>
<keyword evidence="7 9" id="KW-1133">Transmembrane helix</keyword>
<dbReference type="GO" id="GO:0016020">
    <property type="term" value="C:membrane"/>
    <property type="evidence" value="ECO:0007669"/>
    <property type="project" value="UniProtKB-SubCell"/>
</dbReference>
<dbReference type="PANTHER" id="PTHR19241">
    <property type="entry name" value="ATP-BINDING CASSETTE TRANSPORTER"/>
    <property type="match status" value="1"/>
</dbReference>
<dbReference type="Pfam" id="PF00005">
    <property type="entry name" value="ABC_tran"/>
    <property type="match status" value="2"/>
</dbReference>
<keyword evidence="4 9" id="KW-0812">Transmembrane</keyword>
<dbReference type="InterPro" id="IPR003439">
    <property type="entry name" value="ABC_transporter-like_ATP-bd"/>
</dbReference>
<dbReference type="SUPFAM" id="SSF52540">
    <property type="entry name" value="P-loop containing nucleoside triphosphate hydrolases"/>
    <property type="match status" value="2"/>
</dbReference>
<comment type="similarity">
    <text evidence="2">Belongs to the ABC transporter superfamily. ABCG family. PDR (TC 3.A.1.205) subfamily.</text>
</comment>
<dbReference type="Pfam" id="PF01061">
    <property type="entry name" value="ABC2_membrane"/>
    <property type="match status" value="2"/>
</dbReference>
<feature type="transmembrane region" description="Helical" evidence="9">
    <location>
        <begin position="664"/>
        <end position="685"/>
    </location>
</feature>
<dbReference type="GeneID" id="54588288"/>
<feature type="transmembrane region" description="Helical" evidence="9">
    <location>
        <begin position="450"/>
        <end position="472"/>
    </location>
</feature>
<dbReference type="GO" id="GO:0005524">
    <property type="term" value="F:ATP binding"/>
    <property type="evidence" value="ECO:0007669"/>
    <property type="project" value="UniProtKB-KW"/>
</dbReference>
<evidence type="ECO:0000256" key="8">
    <source>
        <dbReference type="ARBA" id="ARBA00023136"/>
    </source>
</evidence>
<evidence type="ECO:0000256" key="7">
    <source>
        <dbReference type="ARBA" id="ARBA00022989"/>
    </source>
</evidence>
<evidence type="ECO:0000256" key="1">
    <source>
        <dbReference type="ARBA" id="ARBA00004141"/>
    </source>
</evidence>
<dbReference type="CDD" id="cd03232">
    <property type="entry name" value="ABCG_PDR_domain2"/>
    <property type="match status" value="1"/>
</dbReference>
<evidence type="ECO:0000256" key="2">
    <source>
        <dbReference type="ARBA" id="ARBA00006012"/>
    </source>
</evidence>
<dbReference type="OrthoDB" id="245989at2759"/>
<keyword evidence="6" id="KW-0067">ATP-binding</keyword>
<name>A0A6A6IBW6_9PLEO</name>
<dbReference type="Gene3D" id="3.40.50.300">
    <property type="entry name" value="P-loop containing nucleotide triphosphate hydrolases"/>
    <property type="match status" value="2"/>
</dbReference>